<name>A0A9P5PHJ9_9AGAR</name>
<feature type="compositionally biased region" description="Polar residues" evidence="1">
    <location>
        <begin position="93"/>
        <end position="111"/>
    </location>
</feature>
<comment type="caution">
    <text evidence="2">The sequence shown here is derived from an EMBL/GenBank/DDBJ whole genome shotgun (WGS) entry which is preliminary data.</text>
</comment>
<dbReference type="Proteomes" id="UP000772434">
    <property type="component" value="Unassembled WGS sequence"/>
</dbReference>
<accession>A0A9P5PHJ9</accession>
<protein>
    <submittedName>
        <fullName evidence="2">Uncharacterized protein</fullName>
    </submittedName>
</protein>
<proteinExistence type="predicted"/>
<keyword evidence="3" id="KW-1185">Reference proteome</keyword>
<evidence type="ECO:0000256" key="1">
    <source>
        <dbReference type="SAM" id="MobiDB-lite"/>
    </source>
</evidence>
<gene>
    <name evidence="2" type="ORF">BDP27DRAFT_1331943</name>
</gene>
<evidence type="ECO:0000313" key="3">
    <source>
        <dbReference type="Proteomes" id="UP000772434"/>
    </source>
</evidence>
<reference evidence="2" key="1">
    <citation type="submission" date="2020-11" db="EMBL/GenBank/DDBJ databases">
        <authorList>
            <consortium name="DOE Joint Genome Institute"/>
            <person name="Ahrendt S."/>
            <person name="Riley R."/>
            <person name="Andreopoulos W."/>
            <person name="Labutti K."/>
            <person name="Pangilinan J."/>
            <person name="Ruiz-Duenas F.J."/>
            <person name="Barrasa J.M."/>
            <person name="Sanchez-Garcia M."/>
            <person name="Camarero S."/>
            <person name="Miyauchi S."/>
            <person name="Serrano A."/>
            <person name="Linde D."/>
            <person name="Babiker R."/>
            <person name="Drula E."/>
            <person name="Ayuso-Fernandez I."/>
            <person name="Pacheco R."/>
            <person name="Padilla G."/>
            <person name="Ferreira P."/>
            <person name="Barriuso J."/>
            <person name="Kellner H."/>
            <person name="Castanera R."/>
            <person name="Alfaro M."/>
            <person name="Ramirez L."/>
            <person name="Pisabarro A.G."/>
            <person name="Kuo A."/>
            <person name="Tritt A."/>
            <person name="Lipzen A."/>
            <person name="He G."/>
            <person name="Yan M."/>
            <person name="Ng V."/>
            <person name="Cullen D."/>
            <person name="Martin F."/>
            <person name="Rosso M.-N."/>
            <person name="Henrissat B."/>
            <person name="Hibbett D."/>
            <person name="Martinez A.T."/>
            <person name="Grigoriev I.V."/>
        </authorList>
    </citation>
    <scope>NUCLEOTIDE SEQUENCE</scope>
    <source>
        <strain evidence="2">AH 40177</strain>
    </source>
</reference>
<feature type="compositionally biased region" description="Basic and acidic residues" evidence="1">
    <location>
        <begin position="113"/>
        <end position="130"/>
    </location>
</feature>
<feature type="region of interest" description="Disordered" evidence="1">
    <location>
        <begin position="93"/>
        <end position="130"/>
    </location>
</feature>
<dbReference type="AlphaFoldDB" id="A0A9P5PHJ9"/>
<organism evidence="2 3">
    <name type="scientific">Rhodocollybia butyracea</name>
    <dbReference type="NCBI Taxonomy" id="206335"/>
    <lineage>
        <taxon>Eukaryota</taxon>
        <taxon>Fungi</taxon>
        <taxon>Dikarya</taxon>
        <taxon>Basidiomycota</taxon>
        <taxon>Agaricomycotina</taxon>
        <taxon>Agaricomycetes</taxon>
        <taxon>Agaricomycetidae</taxon>
        <taxon>Agaricales</taxon>
        <taxon>Marasmiineae</taxon>
        <taxon>Omphalotaceae</taxon>
        <taxon>Rhodocollybia</taxon>
    </lineage>
</organism>
<dbReference type="EMBL" id="JADNRY010000103">
    <property type="protein sequence ID" value="KAF9065481.1"/>
    <property type="molecule type" value="Genomic_DNA"/>
</dbReference>
<sequence>MVTFEFQRLFQEKSPTSEQHTLAFSKIVTLEKKNLLQQALKHLRLTLPSCPRAKPASRNLTPDHFLREAGAKSQRPKKSQSVKKALPQTYLASPSSCSFESGSMASSSPTAWSRRETVSPDSAASRERIIRASPYPSLPSSILMPSPASSSKVALEDFDQMLERGFDGTGWVTENDWTRSSAIFEYPAYYGLPQVEGSSLELLGFEIYSPKPLLWNGGMAEADCSGRKPNFRVGSPSISESLGLEIHRPPNPLSCSLVEPGMDYSSWRRETDVSNSARAVQPLLPSALPSAAKDDQWWLELERAITPRLHNVQIVPE</sequence>
<evidence type="ECO:0000313" key="2">
    <source>
        <dbReference type="EMBL" id="KAF9065481.1"/>
    </source>
</evidence>